<dbReference type="OMA" id="VKYGAWY"/>
<comment type="similarity">
    <text evidence="1">Belongs to the FAM47 family.</text>
</comment>
<reference evidence="4" key="1">
    <citation type="submission" date="2025-08" db="UniProtKB">
        <authorList>
            <consortium name="RefSeq"/>
        </authorList>
    </citation>
    <scope>IDENTIFICATION</scope>
    <source>
        <tissue evidence="4">Gonads</tissue>
    </source>
</reference>
<organism evidence="3 4">
    <name type="scientific">Lingula anatina</name>
    <name type="common">Brachiopod</name>
    <name type="synonym">Lingula unguis</name>
    <dbReference type="NCBI Taxonomy" id="7574"/>
    <lineage>
        <taxon>Eukaryota</taxon>
        <taxon>Metazoa</taxon>
        <taxon>Spiralia</taxon>
        <taxon>Lophotrochozoa</taxon>
        <taxon>Brachiopoda</taxon>
        <taxon>Linguliformea</taxon>
        <taxon>Lingulata</taxon>
        <taxon>Lingulida</taxon>
        <taxon>Linguloidea</taxon>
        <taxon>Lingulidae</taxon>
        <taxon>Lingula</taxon>
    </lineage>
</organism>
<dbReference type="OrthoDB" id="6755972at2759"/>
<keyword evidence="3" id="KW-1185">Reference proteome</keyword>
<dbReference type="GeneID" id="106167962"/>
<feature type="compositionally biased region" description="Basic and acidic residues" evidence="2">
    <location>
        <begin position="360"/>
        <end position="382"/>
    </location>
</feature>
<evidence type="ECO:0000313" key="3">
    <source>
        <dbReference type="Proteomes" id="UP000085678"/>
    </source>
</evidence>
<feature type="compositionally biased region" description="Basic and acidic residues" evidence="2">
    <location>
        <begin position="225"/>
        <end position="238"/>
    </location>
</feature>
<feature type="region of interest" description="Disordered" evidence="2">
    <location>
        <begin position="357"/>
        <end position="383"/>
    </location>
</feature>
<sequence length="444" mass="51458">MAENKYDLLLVKTLTDKKIREKPWYKERIYTKYIKSLKPTDTSKMLIGKDWMFIKDGLDDFRDGLPPQVDDGDIMIKSSKGPAPNLMGSEHSTPVKQPAQRRRFNKYEVCYSRVTPQMQKRREHIDEIEYGLTQHPLALYPHLEECMPPELFEEVVDILDPEMNVDPGDESDDSESEKSESMDQKVDEEPQNEQEEMEDDRIRNPYRWLPRKEEKEKKDKKKQTDKRPSSPSQDEHIKTVTKDFCDWVAGLGGESNKNNIEESTITSLFASGYETKPALSVPIHVVELTNVPPELRQSAAVPLTQQQNNKNLPTAEQVKKDWIHSGNYEPSWVPHKYGAWYLPTKLWQKRPVDEPLQDPKALKDLEKSETKKKSNEKDHELAPLHGSKAFMDFIDRKKVVRKPEFLIHVAEIQRKAAEEEAAKLSAEQNKSRRHNTAISTPSTR</sequence>
<dbReference type="Pfam" id="PF14642">
    <property type="entry name" value="FAM47"/>
    <property type="match status" value="1"/>
</dbReference>
<dbReference type="PANTHER" id="PTHR46449:SF5">
    <property type="entry name" value="FAMILY WITH SEQUENCE SIMILARITY 47 MEMBER E"/>
    <property type="match status" value="1"/>
</dbReference>
<name>A0A1S3IVV8_LINAN</name>
<evidence type="ECO:0000313" key="4">
    <source>
        <dbReference type="RefSeq" id="XP_013402325.1"/>
    </source>
</evidence>
<evidence type="ECO:0000256" key="2">
    <source>
        <dbReference type="SAM" id="MobiDB-lite"/>
    </source>
</evidence>
<dbReference type="InterPro" id="IPR032743">
    <property type="entry name" value="FAM47"/>
</dbReference>
<dbReference type="RefSeq" id="XP_013402325.1">
    <property type="nucleotide sequence ID" value="XM_013546871.1"/>
</dbReference>
<dbReference type="InParanoid" id="A0A1S3IVV8"/>
<dbReference type="GO" id="GO:0000785">
    <property type="term" value="C:chromatin"/>
    <property type="evidence" value="ECO:0007669"/>
    <property type="project" value="TreeGrafter"/>
</dbReference>
<dbReference type="PANTHER" id="PTHR46449">
    <property type="entry name" value="ZGC:158260"/>
    <property type="match status" value="1"/>
</dbReference>
<dbReference type="Proteomes" id="UP000085678">
    <property type="component" value="Unplaced"/>
</dbReference>
<feature type="region of interest" description="Disordered" evidence="2">
    <location>
        <begin position="162"/>
        <end position="238"/>
    </location>
</feature>
<dbReference type="KEGG" id="lak:106167962"/>
<gene>
    <name evidence="4" type="primary">LOC106167962</name>
</gene>
<feature type="compositionally biased region" description="Acidic residues" evidence="2">
    <location>
        <begin position="189"/>
        <end position="199"/>
    </location>
</feature>
<evidence type="ECO:0000256" key="1">
    <source>
        <dbReference type="ARBA" id="ARBA00005277"/>
    </source>
</evidence>
<dbReference type="GO" id="GO:0045815">
    <property type="term" value="P:transcription initiation-coupled chromatin remodeling"/>
    <property type="evidence" value="ECO:0007669"/>
    <property type="project" value="TreeGrafter"/>
</dbReference>
<feature type="compositionally biased region" description="Basic and acidic residues" evidence="2">
    <location>
        <begin position="176"/>
        <end position="188"/>
    </location>
</feature>
<proteinExistence type="inferred from homology"/>
<feature type="region of interest" description="Disordered" evidence="2">
    <location>
        <begin position="80"/>
        <end position="99"/>
    </location>
</feature>
<feature type="region of interest" description="Disordered" evidence="2">
    <location>
        <begin position="417"/>
        <end position="444"/>
    </location>
</feature>
<protein>
    <submittedName>
        <fullName evidence="4">Protein FAM47E</fullName>
    </submittedName>
</protein>
<accession>A0A1S3IVV8</accession>
<dbReference type="AlphaFoldDB" id="A0A1S3IVV8"/>